<name>A0A841QBZ0_9PROT</name>
<reference evidence="2 3" key="1">
    <citation type="submission" date="2020-08" db="EMBL/GenBank/DDBJ databases">
        <title>Genomic Encyclopedia of Type Strains, Phase IV (KMG-IV): sequencing the most valuable type-strain genomes for metagenomic binning, comparative biology and taxonomic classification.</title>
        <authorList>
            <person name="Goeker M."/>
        </authorList>
    </citation>
    <scope>NUCLEOTIDE SEQUENCE [LARGE SCALE GENOMIC DNA]</scope>
    <source>
        <strain evidence="2 3">DSM 4491</strain>
    </source>
</reference>
<sequence length="384" mass="41777">MSNNLPNQPLSGVRVVDFSRVLSGPYCTALLADMGAEVIKIESPAGDDYRHVAPFKNGESALFTQVNRGKKSVVVDLLTSEGQKAVRHLVTTADVVVENFRPGVAARLGIGWDELSVLNPSLVFLSISGFGQTGPWANKAAYDVIIQGLCGLMSVTGQPDGPPTLVGEAVADVVAGLFGAWALITALFERERKGGRNAAGRYIDLAMFDSMLSLMVTSTTSSLFTEETPVRVGNRHPLSAPFGCYAALDGYFSLAVLNNKLFSKLCKVIDAESLLNDDRFITDSSRNQYESILRDHIEKWSRLRHVVDIISIFESEGVPCGPLLDVVQALSSEQVKSRNMLVPLEDHRLSPQCLVRQPAIFGGLSQVRLKHAPRLGEHTHEFIS</sequence>
<dbReference type="Gene3D" id="3.30.1540.10">
    <property type="entry name" value="formyl-coa transferase, domain 3"/>
    <property type="match status" value="1"/>
</dbReference>
<protein>
    <submittedName>
        <fullName evidence="2">CoA:oxalate CoA-transferase</fullName>
        <ecNumber evidence="2">2.8.3.19</ecNumber>
    </submittedName>
</protein>
<proteinExistence type="predicted"/>
<dbReference type="PANTHER" id="PTHR48207">
    <property type="entry name" value="SUCCINATE--HYDROXYMETHYLGLUTARATE COA-TRANSFERASE"/>
    <property type="match status" value="1"/>
</dbReference>
<dbReference type="InterPro" id="IPR044855">
    <property type="entry name" value="CoA-Trfase_III_dom3_sf"/>
</dbReference>
<dbReference type="AlphaFoldDB" id="A0A841QBZ0"/>
<dbReference type="InterPro" id="IPR003673">
    <property type="entry name" value="CoA-Trfase_fam_III"/>
</dbReference>
<evidence type="ECO:0000313" key="2">
    <source>
        <dbReference type="EMBL" id="MBB6456329.1"/>
    </source>
</evidence>
<dbReference type="EMBL" id="JACHIE010000002">
    <property type="protein sequence ID" value="MBB6456329.1"/>
    <property type="molecule type" value="Genomic_DNA"/>
</dbReference>
<dbReference type="RefSeq" id="WP_166111886.1">
    <property type="nucleotide sequence ID" value="NZ_BAABDB010000005.1"/>
</dbReference>
<dbReference type="GO" id="GO:0008410">
    <property type="term" value="F:CoA-transferase activity"/>
    <property type="evidence" value="ECO:0007669"/>
    <property type="project" value="TreeGrafter"/>
</dbReference>
<evidence type="ECO:0000313" key="3">
    <source>
        <dbReference type="Proteomes" id="UP000578000"/>
    </source>
</evidence>
<evidence type="ECO:0000256" key="1">
    <source>
        <dbReference type="ARBA" id="ARBA00022679"/>
    </source>
</evidence>
<dbReference type="Pfam" id="PF02515">
    <property type="entry name" value="CoA_transf_3"/>
    <property type="match status" value="1"/>
</dbReference>
<dbReference type="Proteomes" id="UP000578000">
    <property type="component" value="Unassembled WGS sequence"/>
</dbReference>
<dbReference type="InterPro" id="IPR023606">
    <property type="entry name" value="CoA-Trfase_III_dom_1_sf"/>
</dbReference>
<keyword evidence="1 2" id="KW-0808">Transferase</keyword>
<dbReference type="Gene3D" id="3.40.50.10540">
    <property type="entry name" value="Crotonobetainyl-coa:carnitine coa-transferase, domain 1"/>
    <property type="match status" value="1"/>
</dbReference>
<gene>
    <name evidence="2" type="ORF">HNR55_000896</name>
</gene>
<dbReference type="SUPFAM" id="SSF89796">
    <property type="entry name" value="CoA-transferase family III (CaiB/BaiF)"/>
    <property type="match status" value="1"/>
</dbReference>
<comment type="caution">
    <text evidence="2">The sequence shown here is derived from an EMBL/GenBank/DDBJ whole genome shotgun (WGS) entry which is preliminary data.</text>
</comment>
<dbReference type="PANTHER" id="PTHR48207:SF3">
    <property type="entry name" value="SUCCINATE--HYDROXYMETHYLGLUTARATE COA-TRANSFERASE"/>
    <property type="match status" value="1"/>
</dbReference>
<keyword evidence="3" id="KW-1185">Reference proteome</keyword>
<dbReference type="EC" id="2.8.3.19" evidence="2"/>
<organism evidence="2 3">
    <name type="scientific">Acetobacter lovaniensis</name>
    <dbReference type="NCBI Taxonomy" id="104100"/>
    <lineage>
        <taxon>Bacteria</taxon>
        <taxon>Pseudomonadati</taxon>
        <taxon>Pseudomonadota</taxon>
        <taxon>Alphaproteobacteria</taxon>
        <taxon>Acetobacterales</taxon>
        <taxon>Acetobacteraceae</taxon>
        <taxon>Acetobacter</taxon>
    </lineage>
</organism>
<dbReference type="InterPro" id="IPR050483">
    <property type="entry name" value="CoA-transferase_III_domain"/>
</dbReference>
<accession>A0A841QBZ0</accession>